<dbReference type="RefSeq" id="WP_015274129.1">
    <property type="nucleotide sequence ID" value="NC_019908.1"/>
</dbReference>
<feature type="transmembrane region" description="Helical" evidence="1">
    <location>
        <begin position="6"/>
        <end position="22"/>
    </location>
</feature>
<evidence type="ECO:0000313" key="2">
    <source>
        <dbReference type="EMBL" id="AGA65956.1"/>
    </source>
</evidence>
<evidence type="ECO:0008006" key="4">
    <source>
        <dbReference type="Google" id="ProtNLM"/>
    </source>
</evidence>
<proteinExistence type="predicted"/>
<name>A0A3B6VJ56_BRAPL</name>
<evidence type="ECO:0000313" key="3">
    <source>
        <dbReference type="Proteomes" id="UP000010793"/>
    </source>
</evidence>
<protein>
    <recommendedName>
        <fullName evidence="4">PEGA domain-containing protein</fullName>
    </recommendedName>
</protein>
<accession>A0A3B6VJ56</accession>
<dbReference type="EMBL" id="CP002873">
    <property type="protein sequence ID" value="AGA65956.1"/>
    <property type="molecule type" value="Genomic_DNA"/>
</dbReference>
<feature type="transmembrane region" description="Helical" evidence="1">
    <location>
        <begin position="427"/>
        <end position="446"/>
    </location>
</feature>
<keyword evidence="3" id="KW-1185">Reference proteome</keyword>
<gene>
    <name evidence="2" type="ORF">BPP43_03270</name>
</gene>
<dbReference type="KEGG" id="bpip:BPP43_03270"/>
<organism evidence="2 3">
    <name type="scientific">Brachyspira pilosicoli P43/6/78</name>
    <dbReference type="NCBI Taxonomy" id="1042417"/>
    <lineage>
        <taxon>Bacteria</taxon>
        <taxon>Pseudomonadati</taxon>
        <taxon>Spirochaetota</taxon>
        <taxon>Spirochaetia</taxon>
        <taxon>Brachyspirales</taxon>
        <taxon>Brachyspiraceae</taxon>
        <taxon>Brachyspira</taxon>
    </lineage>
</organism>
<reference evidence="2 3" key="1">
    <citation type="journal article" date="2013" name="Genome Announc.">
        <title>Complete Genome Sequence of the Porcine Strain Brachyspira pilosicoli P43/6/78(T.).</title>
        <authorList>
            <person name="Lin C."/>
            <person name="den Bakker H.C."/>
            <person name="Suzuki H."/>
            <person name="Lefebure T."/>
            <person name="Ponnala L."/>
            <person name="Sun Q."/>
            <person name="Stanhope M.J."/>
            <person name="Wiedmann M."/>
            <person name="Duhamel G.E."/>
        </authorList>
    </citation>
    <scope>NUCLEOTIDE SEQUENCE [LARGE SCALE GENOMIC DNA]</scope>
    <source>
        <strain evidence="2 3">P43/6/78</strain>
    </source>
</reference>
<dbReference type="Proteomes" id="UP000010793">
    <property type="component" value="Chromosome"/>
</dbReference>
<sequence length="531" mass="60820">MHRNYYILVLTLIISNLLYSFGGRPITVEEVRPYYTASDTAKIEIFVYTNLSDNTNYNYLTLAIADSIANQLEYNKTIRLQSSTNVKLTPVDFERAYERKVFQFTNITYTATDSSNNTAIVTNYEYYYYTNWGGLRSNVTLITPETKYFQLNEEEEVIINYNGSNVIVKNTNDFVQNIELGGYFYEYTGDDIKKEVFKRDADIVIFGSIEYKRPNISVITSIAYVKERKIDTYSIEISEAKIDEQIPIYALDIANRISYVDKTGTIAINVEPEGAFVYVDNALIGMSGDTLYLPTLTTNAHRFTIKKDLYETIDTMLSFEKTNEDIMLNFSMVEMTNTAKVKINIPGGEDSSVVINGIKRKPANFIYEDFGFGTYSIKITNTNYIDYYGTFTVKSTNYLDLTPKMKPFHEPTWVDIVFKNYERNTKIFLGLTIASTIFSVGTYIYANEILDYTMINYYDKYQNAPNRPPVDLTTYNTAFNIYIGGLVATGVFALTAGIYYMLWVNESNFAVEELTFSGGYGGANVAYTYRW</sequence>
<feature type="transmembrane region" description="Helical" evidence="1">
    <location>
        <begin position="479"/>
        <end position="502"/>
    </location>
</feature>
<dbReference type="AlphaFoldDB" id="A0A3B6VJ56"/>
<keyword evidence="1" id="KW-0812">Transmembrane</keyword>
<evidence type="ECO:0000256" key="1">
    <source>
        <dbReference type="SAM" id="Phobius"/>
    </source>
</evidence>
<keyword evidence="1" id="KW-0472">Membrane</keyword>
<keyword evidence="1" id="KW-1133">Transmembrane helix</keyword>